<organism evidence="11 14">
    <name type="scientific">Epstein-Barr virus (strain GD1)</name>
    <name type="common">HHV-4</name>
    <name type="synonym">Human gammaherpesvirus 4</name>
    <dbReference type="NCBI Taxonomy" id="10376"/>
    <lineage>
        <taxon>Viruses</taxon>
        <taxon>Duplodnaviria</taxon>
        <taxon>Heunggongvirae</taxon>
        <taxon>Peploviricota</taxon>
        <taxon>Herviviricetes</taxon>
        <taxon>Herpesvirales</taxon>
        <taxon>Orthoherpesviridae</taxon>
        <taxon>Gammaherpesvirinae</taxon>
        <taxon>Lymphocryptovirus</taxon>
        <taxon>Lymphocryptovirus humangamma4</taxon>
    </lineage>
</organism>
<keyword evidence="7 10" id="KW-0472">Membrane</keyword>
<evidence type="ECO:0000256" key="5">
    <source>
        <dbReference type="ARBA" id="ARBA00022921"/>
    </source>
</evidence>
<keyword evidence="3 10" id="KW-0812">Transmembrane</keyword>
<dbReference type="EMBL" id="AB828191">
    <property type="protein sequence ID" value="BAP94394.1"/>
    <property type="molecule type" value="Genomic_DNA"/>
</dbReference>
<comment type="subcellular location">
    <subcellularLocation>
        <location evidence="8">Host nucleus inner membrane</location>
        <topology evidence="8">Single-pass membrane protein</topology>
    </subcellularLocation>
</comment>
<evidence type="ECO:0000256" key="3">
    <source>
        <dbReference type="ARBA" id="ARBA00022692"/>
    </source>
</evidence>
<dbReference type="Proteomes" id="UP000103620">
    <property type="component" value="Segment"/>
</dbReference>
<feature type="region of interest" description="Disordered" evidence="9">
    <location>
        <begin position="277"/>
        <end position="297"/>
    </location>
</feature>
<dbReference type="EMBL" id="KF717093">
    <property type="protein sequence ID" value="AIM62194.1"/>
    <property type="molecule type" value="Genomic_DNA"/>
</dbReference>
<dbReference type="EMBL" id="MG298843">
    <property type="protein sequence ID" value="AWG88852.1"/>
    <property type="molecule type" value="Genomic_DNA"/>
</dbReference>
<gene>
    <name evidence="11" type="primary">BFRF1</name>
</gene>
<feature type="compositionally biased region" description="Basic residues" evidence="9">
    <location>
        <begin position="277"/>
        <end position="288"/>
    </location>
</feature>
<dbReference type="Pfam" id="PF04541">
    <property type="entry name" value="Herpes_U34"/>
    <property type="match status" value="1"/>
</dbReference>
<evidence type="ECO:0000256" key="7">
    <source>
        <dbReference type="ARBA" id="ARBA00023136"/>
    </source>
</evidence>
<keyword evidence="2" id="KW-1048">Host nucleus</keyword>
<evidence type="ECO:0000256" key="2">
    <source>
        <dbReference type="ARBA" id="ARBA00022562"/>
    </source>
</evidence>
<evidence type="ECO:0000256" key="1">
    <source>
        <dbReference type="ARBA" id="ARBA00022553"/>
    </source>
</evidence>
<evidence type="ECO:0000256" key="9">
    <source>
        <dbReference type="SAM" id="MobiDB-lite"/>
    </source>
</evidence>
<evidence type="ECO:0000256" key="10">
    <source>
        <dbReference type="SAM" id="Phobius"/>
    </source>
</evidence>
<proteinExistence type="inferred from homology"/>
<dbReference type="GO" id="GO:0044201">
    <property type="term" value="C:host cell nuclear inner membrane"/>
    <property type="evidence" value="ECO:0007669"/>
    <property type="project" value="UniProtKB-SubCell"/>
</dbReference>
<reference evidence="11 14" key="2">
    <citation type="submission" date="2013-09" db="EMBL/GenBank/DDBJ databases">
        <title>Permissive enhancer elements in EBV's chromatin regulate the expression of BZLF1 target genes revealing a global transcriptional function of BMRF1.</title>
        <authorList>
            <person name="Anne W."/>
            <person name="Marisa S."/>
            <person name="Alexander B."/>
            <person name="Tobias S."/>
            <person name="Wolfgang H."/>
        </authorList>
    </citation>
    <scope>NUCLEOTIDE SEQUENCE [LARGE SCALE GENOMIC DNA]</scope>
    <source>
        <strain evidence="11">Raji</strain>
    </source>
</reference>
<reference evidence="12" key="3">
    <citation type="submission" date="2017-10" db="EMBL/GenBank/DDBJ databases">
        <title>Epstein Barr virus genome variation.</title>
        <authorList>
            <person name="Palser A."/>
            <person name="Wegner F."/>
            <person name="Bridges R."/>
            <person name="Correia S."/>
            <person name="Elgueta Karstegl C."/>
            <person name="Venturini C."/>
            <person name="Middeldorp J."/>
            <person name="Cohen J.I."/>
            <person name="Hildesheim A."/>
            <person name="Breuer J."/>
            <person name="White R.E."/>
            <person name="Kellam P."/>
            <person name="Farrell P.J."/>
        </authorList>
    </citation>
    <scope>NUCLEOTIDE SEQUENCE</scope>
    <source>
        <strain evidence="12">GK_RUDU</strain>
    </source>
</reference>
<accession>A0A0A7DKP6</accession>
<feature type="region of interest" description="Disordered" evidence="9">
    <location>
        <begin position="188"/>
        <end position="221"/>
    </location>
</feature>
<feature type="transmembrane region" description="Helical" evidence="10">
    <location>
        <begin position="316"/>
        <end position="335"/>
    </location>
</feature>
<evidence type="ECO:0000256" key="6">
    <source>
        <dbReference type="ARBA" id="ARBA00022989"/>
    </source>
</evidence>
<keyword evidence="4" id="KW-1043">Host membrane</keyword>
<reference evidence="13 15" key="1">
    <citation type="submission" date="2013-06" db="EMBL/GenBank/DDBJ databases">
        <title>Genome-wide analysis of Epstein-Barr virus(EBV) integration and strain in C666-1 and Raji.</title>
        <authorList>
            <person name="Yu Z.Y."/>
            <person name="Xiao K."/>
        </authorList>
    </citation>
    <scope>NUCLEOTIDE SEQUENCE [LARGE SCALE GENOMIC DNA]</scope>
    <source>
        <strain evidence="13">1 LGY-Raji</strain>
    </source>
</reference>
<dbReference type="HAMAP" id="MF_04024">
    <property type="entry name" value="HSV_NEC2"/>
    <property type="match status" value="1"/>
</dbReference>
<name>A0A0A7DKP6_EBVG</name>
<protein>
    <submittedName>
        <fullName evidence="11">BFRF1</fullName>
    </submittedName>
    <submittedName>
        <fullName evidence="13">Virion egress protein UL34 homolog</fullName>
    </submittedName>
</protein>
<sequence length="336" mass="37680">MASPEERLLDELNNVIVSFLCDSGSLEVERCSGAHVFSRGSSQPLCTVKLRHGQIYHLEFVYKFLAFKLKNCNYPSSPVFVISNNGLATTLRCFLHEPSGLRSGQSGPCLGLSTDVDLPKNSIIMLGQDDFIKFKSPLVFPAELDLMKSMVVCRAYITEHRTTMQFLVFQAANAQKASRVMDMISDMSQQLSRSGQVEDTGARVTGGGGPRPSVTHSGCLGDSHVRGRGGWDLDNFSEAETEDEASYAPWRDKDSWSESEAAPWKKELVRHPIRRHRTRETRRMRGSHSRVEHVPPETRETVVGGAWRYSWRATPYLARVLAVTAVALLLMFLRWT</sequence>
<evidence type="ECO:0000256" key="4">
    <source>
        <dbReference type="ARBA" id="ARBA00022870"/>
    </source>
</evidence>
<dbReference type="Proteomes" id="UP000142932">
    <property type="component" value="Segment"/>
</dbReference>
<evidence type="ECO:0000313" key="14">
    <source>
        <dbReference type="Proteomes" id="UP000103620"/>
    </source>
</evidence>
<organismHost>
    <name type="scientific">Homo sapiens</name>
    <name type="common">Human</name>
    <dbReference type="NCBI Taxonomy" id="9606"/>
</organismHost>
<feature type="compositionally biased region" description="Polar residues" evidence="9">
    <location>
        <begin position="188"/>
        <end position="197"/>
    </location>
</feature>
<keyword evidence="1" id="KW-0597">Phosphoprotein</keyword>
<evidence type="ECO:0000313" key="15">
    <source>
        <dbReference type="Proteomes" id="UP000142932"/>
    </source>
</evidence>
<evidence type="ECO:0000313" key="11">
    <source>
        <dbReference type="EMBL" id="AIM62194.1"/>
    </source>
</evidence>
<evidence type="ECO:0000313" key="13">
    <source>
        <dbReference type="EMBL" id="BAP94394.1"/>
    </source>
</evidence>
<evidence type="ECO:0000313" key="12">
    <source>
        <dbReference type="EMBL" id="AWG88852.1"/>
    </source>
</evidence>
<evidence type="ECO:0000256" key="8">
    <source>
        <dbReference type="ARBA" id="ARBA00043948"/>
    </source>
</evidence>
<keyword evidence="5" id="KW-0426">Late protein</keyword>
<dbReference type="InterPro" id="IPR007626">
    <property type="entry name" value="Herpesvirus_viron_egress-type"/>
</dbReference>
<keyword evidence="6 10" id="KW-1133">Transmembrane helix</keyword>